<comment type="subcellular location">
    <subcellularLocation>
        <location evidence="2">Cell membrane</location>
        <topology evidence="2">Single-pass type II membrane protein</topology>
    </subcellularLocation>
    <subcellularLocation>
        <location evidence="8">Membrane</location>
        <topology evidence="8">Single-pass type II membrane protein</topology>
    </subcellularLocation>
</comment>
<protein>
    <recommendedName>
        <fullName evidence="4 7">Signal peptidase I</fullName>
        <ecNumber evidence="4 7">3.4.21.89</ecNumber>
    </recommendedName>
</protein>
<sequence>MSNIKYEILEWIKTISVSIVLAFVITMFIRPTIVQGQSMNPTLEDKDYLIIDKVSYRLNEPSRGDVIVFNSELTTEKGKKKHLVKRVVATGGDNVKVCNGKVYVNEKIIEEGYINGDNTDGDLEVKVPNGYVFVLGDNRLPYKSVDSRSELVGFVDEDQINGRVLIRLYPFYKIKLF</sequence>
<accession>A0ABY8E9A3</accession>
<dbReference type="GO" id="GO:0009003">
    <property type="term" value="F:signal peptidase activity"/>
    <property type="evidence" value="ECO:0007669"/>
    <property type="project" value="UniProtKB-EC"/>
</dbReference>
<dbReference type="InterPro" id="IPR019533">
    <property type="entry name" value="Peptidase_S26"/>
</dbReference>
<dbReference type="EMBL" id="CP120733">
    <property type="protein sequence ID" value="WFD09503.1"/>
    <property type="molecule type" value="Genomic_DNA"/>
</dbReference>
<keyword evidence="5 7" id="KW-0645">Protease</keyword>
<keyword evidence="6 7" id="KW-0378">Hydrolase</keyword>
<dbReference type="PANTHER" id="PTHR43390">
    <property type="entry name" value="SIGNAL PEPTIDASE I"/>
    <property type="match status" value="1"/>
</dbReference>
<dbReference type="PANTHER" id="PTHR43390:SF1">
    <property type="entry name" value="CHLOROPLAST PROCESSING PEPTIDASE"/>
    <property type="match status" value="1"/>
</dbReference>
<name>A0ABY8E9A3_9FIRM</name>
<gene>
    <name evidence="10" type="primary">lepB</name>
    <name evidence="10" type="ORF">P4S50_14060</name>
</gene>
<feature type="transmembrane region" description="Helical" evidence="7">
    <location>
        <begin position="12"/>
        <end position="29"/>
    </location>
</feature>
<evidence type="ECO:0000256" key="7">
    <source>
        <dbReference type="RuleBase" id="RU003993"/>
    </source>
</evidence>
<evidence type="ECO:0000256" key="5">
    <source>
        <dbReference type="ARBA" id="ARBA00022670"/>
    </source>
</evidence>
<dbReference type="EC" id="3.4.21.89" evidence="4 7"/>
<evidence type="ECO:0000256" key="3">
    <source>
        <dbReference type="ARBA" id="ARBA00009370"/>
    </source>
</evidence>
<reference evidence="10 11" key="1">
    <citation type="submission" date="2023-03" db="EMBL/GenBank/DDBJ databases">
        <title>Complete genome sequence of Tepidibacter sp. SWIR-1, isolated from a deep-sea hydrothermal vent.</title>
        <authorList>
            <person name="Li X."/>
        </authorList>
    </citation>
    <scope>NUCLEOTIDE SEQUENCE [LARGE SCALE GENOMIC DNA]</scope>
    <source>
        <strain evidence="10 11">SWIR-1</strain>
    </source>
</reference>
<evidence type="ECO:0000256" key="8">
    <source>
        <dbReference type="RuleBase" id="RU362042"/>
    </source>
</evidence>
<comment type="similarity">
    <text evidence="3 8">Belongs to the peptidase S26 family.</text>
</comment>
<dbReference type="PROSITE" id="PS00501">
    <property type="entry name" value="SPASE_I_1"/>
    <property type="match status" value="1"/>
</dbReference>
<evidence type="ECO:0000256" key="4">
    <source>
        <dbReference type="ARBA" id="ARBA00013208"/>
    </source>
</evidence>
<evidence type="ECO:0000256" key="6">
    <source>
        <dbReference type="ARBA" id="ARBA00022801"/>
    </source>
</evidence>
<keyword evidence="7" id="KW-0812">Transmembrane</keyword>
<dbReference type="InterPro" id="IPR000223">
    <property type="entry name" value="Pept_S26A_signal_pept_1"/>
</dbReference>
<keyword evidence="7" id="KW-0472">Membrane</keyword>
<dbReference type="SUPFAM" id="SSF51306">
    <property type="entry name" value="LexA/Signal peptidase"/>
    <property type="match status" value="1"/>
</dbReference>
<dbReference type="InterPro" id="IPR019756">
    <property type="entry name" value="Pept_S26A_signal_pept_1_Ser-AS"/>
</dbReference>
<keyword evidence="7" id="KW-1133">Transmembrane helix</keyword>
<keyword evidence="11" id="KW-1185">Reference proteome</keyword>
<dbReference type="NCBIfam" id="TIGR02227">
    <property type="entry name" value="sigpep_I_bact"/>
    <property type="match status" value="1"/>
</dbReference>
<feature type="domain" description="Peptidase S26" evidence="9">
    <location>
        <begin position="9"/>
        <end position="168"/>
    </location>
</feature>
<comment type="catalytic activity">
    <reaction evidence="1 7">
        <text>Cleavage of hydrophobic, N-terminal signal or leader sequences from secreted and periplasmic proteins.</text>
        <dbReference type="EC" id="3.4.21.89"/>
    </reaction>
</comment>
<dbReference type="RefSeq" id="WP_277731432.1">
    <property type="nucleotide sequence ID" value="NZ_CP120733.1"/>
</dbReference>
<dbReference type="CDD" id="cd06530">
    <property type="entry name" value="S26_SPase_I"/>
    <property type="match status" value="1"/>
</dbReference>
<evidence type="ECO:0000259" key="9">
    <source>
        <dbReference type="Pfam" id="PF10502"/>
    </source>
</evidence>
<dbReference type="Pfam" id="PF10502">
    <property type="entry name" value="Peptidase_S26"/>
    <property type="match status" value="1"/>
</dbReference>
<dbReference type="Proteomes" id="UP001222800">
    <property type="component" value="Chromosome"/>
</dbReference>
<proteinExistence type="inferred from homology"/>
<dbReference type="InterPro" id="IPR019757">
    <property type="entry name" value="Pept_S26A_signal_pept_1_Lys-AS"/>
</dbReference>
<dbReference type="InterPro" id="IPR036286">
    <property type="entry name" value="LexA/Signal_pep-like_sf"/>
</dbReference>
<evidence type="ECO:0000313" key="11">
    <source>
        <dbReference type="Proteomes" id="UP001222800"/>
    </source>
</evidence>
<evidence type="ECO:0000313" key="10">
    <source>
        <dbReference type="EMBL" id="WFD09503.1"/>
    </source>
</evidence>
<organism evidence="10 11">
    <name type="scientific">Tepidibacter hydrothermalis</name>
    <dbReference type="NCBI Taxonomy" id="3036126"/>
    <lineage>
        <taxon>Bacteria</taxon>
        <taxon>Bacillati</taxon>
        <taxon>Bacillota</taxon>
        <taxon>Clostridia</taxon>
        <taxon>Peptostreptococcales</taxon>
        <taxon>Peptostreptococcaceae</taxon>
        <taxon>Tepidibacter</taxon>
    </lineage>
</organism>
<dbReference type="PROSITE" id="PS00760">
    <property type="entry name" value="SPASE_I_2"/>
    <property type="match status" value="1"/>
</dbReference>
<evidence type="ECO:0000256" key="2">
    <source>
        <dbReference type="ARBA" id="ARBA00004401"/>
    </source>
</evidence>
<dbReference type="PRINTS" id="PR00727">
    <property type="entry name" value="LEADERPTASE"/>
</dbReference>
<dbReference type="Gene3D" id="2.10.109.10">
    <property type="entry name" value="Umud Fragment, subunit A"/>
    <property type="match status" value="1"/>
</dbReference>
<evidence type="ECO:0000256" key="1">
    <source>
        <dbReference type="ARBA" id="ARBA00000677"/>
    </source>
</evidence>